<evidence type="ECO:0000256" key="1">
    <source>
        <dbReference type="SAM" id="Phobius"/>
    </source>
</evidence>
<keyword evidence="1" id="KW-0812">Transmembrane</keyword>
<dbReference type="Proteomes" id="UP001627154">
    <property type="component" value="Unassembled WGS sequence"/>
</dbReference>
<gene>
    <name evidence="3" type="ORF">TKK_015207</name>
    <name evidence="4" type="ORF">TKK_015210</name>
</gene>
<reference evidence="4 5" key="1">
    <citation type="journal article" date="2024" name="bioRxiv">
        <title>A reference genome for Trichogramma kaykai: A tiny desert-dwelling parasitoid wasp with competing sex-ratio distorters.</title>
        <authorList>
            <person name="Culotta J."/>
            <person name="Lindsey A.R."/>
        </authorList>
    </citation>
    <scope>NUCLEOTIDE SEQUENCE [LARGE SCALE GENOMIC DNA]</scope>
    <source>
        <strain evidence="4 5">KSX58</strain>
    </source>
</reference>
<sequence>MLLQLEDPGNDGLFAHRSGTISRRVPRDVDGCIHSVFYDQELITHIEGGVGILLFDFTYKTCIEIPDENMQLGTVMAVYHDIALLIIWFLLSRKMTNALRMMATFIRQLLVNSNIVSTVTDFELALKNALQETFGRVYLIGCFFNYVRCLHGKIYRFNLSDFVRENDDS</sequence>
<keyword evidence="5" id="KW-1185">Reference proteome</keyword>
<feature type="domain" description="MULE transposase" evidence="2">
    <location>
        <begin position="53"/>
        <end position="145"/>
    </location>
</feature>
<dbReference type="EMBL" id="JBJJXI010000122">
    <property type="protein sequence ID" value="KAL3389850.1"/>
    <property type="molecule type" value="Genomic_DNA"/>
</dbReference>
<proteinExistence type="predicted"/>
<protein>
    <recommendedName>
        <fullName evidence="2">MULE transposase domain-containing protein</fullName>
    </recommendedName>
</protein>
<dbReference type="Pfam" id="PF10551">
    <property type="entry name" value="MULE"/>
    <property type="match status" value="1"/>
</dbReference>
<feature type="transmembrane region" description="Helical" evidence="1">
    <location>
        <begin position="70"/>
        <end position="91"/>
    </location>
</feature>
<organism evidence="4 5">
    <name type="scientific">Trichogramma kaykai</name>
    <dbReference type="NCBI Taxonomy" id="54128"/>
    <lineage>
        <taxon>Eukaryota</taxon>
        <taxon>Metazoa</taxon>
        <taxon>Ecdysozoa</taxon>
        <taxon>Arthropoda</taxon>
        <taxon>Hexapoda</taxon>
        <taxon>Insecta</taxon>
        <taxon>Pterygota</taxon>
        <taxon>Neoptera</taxon>
        <taxon>Endopterygota</taxon>
        <taxon>Hymenoptera</taxon>
        <taxon>Apocrita</taxon>
        <taxon>Proctotrupomorpha</taxon>
        <taxon>Chalcidoidea</taxon>
        <taxon>Trichogrammatidae</taxon>
        <taxon>Trichogramma</taxon>
    </lineage>
</organism>
<evidence type="ECO:0000259" key="2">
    <source>
        <dbReference type="Pfam" id="PF10551"/>
    </source>
</evidence>
<evidence type="ECO:0000313" key="5">
    <source>
        <dbReference type="Proteomes" id="UP001627154"/>
    </source>
</evidence>
<name>A0ABD2WB10_9HYME</name>
<accession>A0ABD2WB10</accession>
<dbReference type="EMBL" id="JBJJXI010000122">
    <property type="protein sequence ID" value="KAL3389847.1"/>
    <property type="molecule type" value="Genomic_DNA"/>
</dbReference>
<dbReference type="AlphaFoldDB" id="A0ABD2WB10"/>
<comment type="caution">
    <text evidence="4">The sequence shown here is derived from an EMBL/GenBank/DDBJ whole genome shotgun (WGS) entry which is preliminary data.</text>
</comment>
<evidence type="ECO:0000313" key="3">
    <source>
        <dbReference type="EMBL" id="KAL3389847.1"/>
    </source>
</evidence>
<dbReference type="InterPro" id="IPR018289">
    <property type="entry name" value="MULE_transposase_dom"/>
</dbReference>
<keyword evidence="1" id="KW-1133">Transmembrane helix</keyword>
<keyword evidence="1" id="KW-0472">Membrane</keyword>
<evidence type="ECO:0000313" key="4">
    <source>
        <dbReference type="EMBL" id="KAL3389850.1"/>
    </source>
</evidence>